<dbReference type="Gene3D" id="3.40.50.1820">
    <property type="entry name" value="alpha/beta hydrolase"/>
    <property type="match status" value="1"/>
</dbReference>
<protein>
    <submittedName>
        <fullName evidence="3">Lysophospholipase, alpha-beta hydrolase superfamily</fullName>
    </submittedName>
</protein>
<dbReference type="InterPro" id="IPR029058">
    <property type="entry name" value="AB_hydrolase_fold"/>
</dbReference>
<name>A0ABY1N1H9_9ACTN</name>
<dbReference type="SUPFAM" id="SSF53474">
    <property type="entry name" value="alpha/beta-Hydrolases"/>
    <property type="match status" value="1"/>
</dbReference>
<feature type="compositionally biased region" description="Gly residues" evidence="1">
    <location>
        <begin position="206"/>
        <end position="219"/>
    </location>
</feature>
<feature type="region of interest" description="Disordered" evidence="1">
    <location>
        <begin position="195"/>
        <end position="219"/>
    </location>
</feature>
<evidence type="ECO:0000256" key="1">
    <source>
        <dbReference type="SAM" id="MobiDB-lite"/>
    </source>
</evidence>
<accession>A0ABY1N1H9</accession>
<organism evidence="3 4">
    <name type="scientific">Dietzia kunjamensis subsp. schimae</name>
    <dbReference type="NCBI Taxonomy" id="498198"/>
    <lineage>
        <taxon>Bacteria</taxon>
        <taxon>Bacillati</taxon>
        <taxon>Actinomycetota</taxon>
        <taxon>Actinomycetes</taxon>
        <taxon>Mycobacteriales</taxon>
        <taxon>Dietziaceae</taxon>
        <taxon>Dietzia</taxon>
    </lineage>
</organism>
<dbReference type="PRINTS" id="PR00111">
    <property type="entry name" value="ABHYDROLASE"/>
</dbReference>
<dbReference type="Pfam" id="PF12697">
    <property type="entry name" value="Abhydrolase_6"/>
    <property type="match status" value="1"/>
</dbReference>
<comment type="caution">
    <text evidence="3">The sequence shown here is derived from an EMBL/GenBank/DDBJ whole genome shotgun (WGS) entry which is preliminary data.</text>
</comment>
<evidence type="ECO:0000259" key="2">
    <source>
        <dbReference type="Pfam" id="PF12697"/>
    </source>
</evidence>
<dbReference type="GO" id="GO:0016787">
    <property type="term" value="F:hydrolase activity"/>
    <property type="evidence" value="ECO:0007669"/>
    <property type="project" value="UniProtKB-KW"/>
</dbReference>
<dbReference type="PANTHER" id="PTHR43194:SF2">
    <property type="entry name" value="PEROXISOMAL MEMBRANE PROTEIN LPX1"/>
    <property type="match status" value="1"/>
</dbReference>
<keyword evidence="4" id="KW-1185">Reference proteome</keyword>
<proteinExistence type="predicted"/>
<dbReference type="Proteomes" id="UP000315460">
    <property type="component" value="Unassembled WGS sequence"/>
</dbReference>
<evidence type="ECO:0000313" key="3">
    <source>
        <dbReference type="EMBL" id="SMO67595.1"/>
    </source>
</evidence>
<dbReference type="PANTHER" id="PTHR43194">
    <property type="entry name" value="HYDROLASE ALPHA/BETA FOLD FAMILY"/>
    <property type="match status" value="1"/>
</dbReference>
<dbReference type="InterPro" id="IPR050228">
    <property type="entry name" value="Carboxylesterase_BioH"/>
</dbReference>
<gene>
    <name evidence="3" type="ORF">SAMN06265174_103282</name>
</gene>
<sequence>MGSLAAMADLVLLPGLHGDAQTWAPVMRALPDGVHATPLDLPAVADLDALADEVAGRVAPGSVVVGHSLGGVVAMHLAERHPSLLAGLVLVTAPVGAEDPESAKARADRAAGLSSEAYEEIALDGMEAVYYGDRGHDPEVRAERLRAARVYGPERFAAHSVAIGARPDRSEFPAQAGVPVLIVGASDDQVVPTEEQRRWAEANGAGSSGAGAGAGAGAHGDAGGPVTYVEIPETGHMLPVEAPDELAGAIVGWLRGLSG</sequence>
<keyword evidence="3" id="KW-0378">Hydrolase</keyword>
<feature type="domain" description="AB hydrolase-1" evidence="2">
    <location>
        <begin position="10"/>
        <end position="248"/>
    </location>
</feature>
<evidence type="ECO:0000313" key="4">
    <source>
        <dbReference type="Proteomes" id="UP000315460"/>
    </source>
</evidence>
<reference evidence="3 4" key="1">
    <citation type="submission" date="2017-05" db="EMBL/GenBank/DDBJ databases">
        <authorList>
            <person name="Varghese N."/>
            <person name="Submissions S."/>
        </authorList>
    </citation>
    <scope>NUCLEOTIDE SEQUENCE [LARGE SCALE GENOMIC DNA]</scope>
    <source>
        <strain evidence="3 4">DSM 45139</strain>
    </source>
</reference>
<dbReference type="EMBL" id="FXTG01000003">
    <property type="protein sequence ID" value="SMO67595.1"/>
    <property type="molecule type" value="Genomic_DNA"/>
</dbReference>
<dbReference type="InterPro" id="IPR000073">
    <property type="entry name" value="AB_hydrolase_1"/>
</dbReference>